<gene>
    <name evidence="1" type="ORF">CHRIB12_LOCUS13840</name>
</gene>
<proteinExistence type="predicted"/>
<accession>A0A916EAI8</accession>
<comment type="caution">
    <text evidence="1">The sequence shown here is derived from an EMBL/GenBank/DDBJ whole genome shotgun (WGS) entry which is preliminary data.</text>
</comment>
<reference evidence="1" key="1">
    <citation type="submission" date="2020-05" db="EMBL/GenBank/DDBJ databases">
        <authorList>
            <person name="Rincon C."/>
            <person name="Sanders R I."/>
            <person name="Robbins C."/>
            <person name="Chaturvedi A."/>
        </authorList>
    </citation>
    <scope>NUCLEOTIDE SEQUENCE</scope>
    <source>
        <strain evidence="1">CHB12</strain>
    </source>
</reference>
<name>A0A916EAI8_9GLOM</name>
<protein>
    <submittedName>
        <fullName evidence="1">Uncharacterized protein</fullName>
    </submittedName>
</protein>
<dbReference type="Proteomes" id="UP000684084">
    <property type="component" value="Unassembled WGS sequence"/>
</dbReference>
<evidence type="ECO:0000313" key="2">
    <source>
        <dbReference type="Proteomes" id="UP000684084"/>
    </source>
</evidence>
<dbReference type="OrthoDB" id="2340513at2759"/>
<dbReference type="VEuPathDB" id="FungiDB:RhiirFUN_020109"/>
<dbReference type="EMBL" id="CAGKOT010000031">
    <property type="protein sequence ID" value="CAB5373021.1"/>
    <property type="molecule type" value="Genomic_DNA"/>
</dbReference>
<organism evidence="1 2">
    <name type="scientific">Rhizophagus irregularis</name>
    <dbReference type="NCBI Taxonomy" id="588596"/>
    <lineage>
        <taxon>Eukaryota</taxon>
        <taxon>Fungi</taxon>
        <taxon>Fungi incertae sedis</taxon>
        <taxon>Mucoromycota</taxon>
        <taxon>Glomeromycotina</taxon>
        <taxon>Glomeromycetes</taxon>
        <taxon>Glomerales</taxon>
        <taxon>Glomeraceae</taxon>
        <taxon>Rhizophagus</taxon>
    </lineage>
</organism>
<evidence type="ECO:0000313" key="1">
    <source>
        <dbReference type="EMBL" id="CAB5373021.1"/>
    </source>
</evidence>
<sequence length="125" mass="14212">MDVFAYEQNATSTYHSIDSYLSTFDNTLQDKVLDTNEQYTNLTSYVQYTTPTHFASYIAPDEQYADDVLTYLTSYTPDKYAATLAHFISNINDTVLTQVTSFVTPDADDTVNSLYSHTFGTVHIW</sequence>
<dbReference type="AlphaFoldDB" id="A0A916EAI8"/>